<dbReference type="Gene3D" id="3.10.450.50">
    <property type="match status" value="1"/>
</dbReference>
<sequence>MISESELVALSLEKFKVWESFDLNKFEQLFDEEGLLICYNGKPESKAELLREFANPKRKLEGFSLSRPIVRIFGTTAVVHTDGELKVEKFGKKETLSMNFLDVWVQRETGWKLVSAHFNQIN</sequence>
<reference evidence="2 3" key="1">
    <citation type="submission" date="2023-08" db="EMBL/GenBank/DDBJ databases">
        <title>Draft genome sequence of Algoriphagus confluentis.</title>
        <authorList>
            <person name="Takatani N."/>
            <person name="Hosokawa M."/>
            <person name="Sawabe T."/>
        </authorList>
    </citation>
    <scope>NUCLEOTIDE SEQUENCE [LARGE SCALE GENOMIC DNA]</scope>
    <source>
        <strain evidence="2 3">NBRC 111222</strain>
    </source>
</reference>
<protein>
    <recommendedName>
        <fullName evidence="1">DUF4440 domain-containing protein</fullName>
    </recommendedName>
</protein>
<comment type="caution">
    <text evidence="2">The sequence shown here is derived from an EMBL/GenBank/DDBJ whole genome shotgun (WGS) entry which is preliminary data.</text>
</comment>
<proteinExistence type="predicted"/>
<keyword evidence="3" id="KW-1185">Reference proteome</keyword>
<dbReference type="InterPro" id="IPR027843">
    <property type="entry name" value="DUF4440"/>
</dbReference>
<dbReference type="EMBL" id="BTPD01000001">
    <property type="protein sequence ID" value="GMQ27849.1"/>
    <property type="molecule type" value="Genomic_DNA"/>
</dbReference>
<feature type="domain" description="DUF4440" evidence="1">
    <location>
        <begin position="16"/>
        <end position="113"/>
    </location>
</feature>
<dbReference type="Pfam" id="PF14534">
    <property type="entry name" value="DUF4440"/>
    <property type="match status" value="1"/>
</dbReference>
<dbReference type="RefSeq" id="WP_338222647.1">
    <property type="nucleotide sequence ID" value="NZ_BTPD01000001.1"/>
</dbReference>
<name>A0ABQ6PIV0_9BACT</name>
<accession>A0ABQ6PIV0</accession>
<evidence type="ECO:0000259" key="1">
    <source>
        <dbReference type="Pfam" id="PF14534"/>
    </source>
</evidence>
<gene>
    <name evidence="2" type="ORF">Aconfl_04910</name>
</gene>
<dbReference type="Proteomes" id="UP001338309">
    <property type="component" value="Unassembled WGS sequence"/>
</dbReference>
<dbReference type="SUPFAM" id="SSF54427">
    <property type="entry name" value="NTF2-like"/>
    <property type="match status" value="1"/>
</dbReference>
<evidence type="ECO:0000313" key="3">
    <source>
        <dbReference type="Proteomes" id="UP001338309"/>
    </source>
</evidence>
<organism evidence="2 3">
    <name type="scientific">Algoriphagus confluentis</name>
    <dbReference type="NCBI Taxonomy" id="1697556"/>
    <lineage>
        <taxon>Bacteria</taxon>
        <taxon>Pseudomonadati</taxon>
        <taxon>Bacteroidota</taxon>
        <taxon>Cytophagia</taxon>
        <taxon>Cytophagales</taxon>
        <taxon>Cyclobacteriaceae</taxon>
        <taxon>Algoriphagus</taxon>
    </lineage>
</organism>
<evidence type="ECO:0000313" key="2">
    <source>
        <dbReference type="EMBL" id="GMQ27849.1"/>
    </source>
</evidence>
<dbReference type="InterPro" id="IPR032710">
    <property type="entry name" value="NTF2-like_dom_sf"/>
</dbReference>